<reference evidence="7" key="1">
    <citation type="submission" date="2020-10" db="EMBL/GenBank/DDBJ databases">
        <authorList>
            <person name="Gilroy R."/>
        </authorList>
    </citation>
    <scope>NUCLEOTIDE SEQUENCE</scope>
    <source>
        <strain evidence="7">ChiHjej9B8-7071</strain>
    </source>
</reference>
<reference evidence="7" key="2">
    <citation type="journal article" date="2021" name="PeerJ">
        <title>Extensive microbial diversity within the chicken gut microbiome revealed by metagenomics and culture.</title>
        <authorList>
            <person name="Gilroy R."/>
            <person name="Ravi A."/>
            <person name="Getino M."/>
            <person name="Pursley I."/>
            <person name="Horton D.L."/>
            <person name="Alikhan N.F."/>
            <person name="Baker D."/>
            <person name="Gharbi K."/>
            <person name="Hall N."/>
            <person name="Watson M."/>
            <person name="Adriaenssens E.M."/>
            <person name="Foster-Nyarko E."/>
            <person name="Jarju S."/>
            <person name="Secka A."/>
            <person name="Antonio M."/>
            <person name="Oren A."/>
            <person name="Chaudhuri R.R."/>
            <person name="La Ragione R."/>
            <person name="Hildebrand F."/>
            <person name="Pallen M.J."/>
        </authorList>
    </citation>
    <scope>NUCLEOTIDE SEQUENCE</scope>
    <source>
        <strain evidence="7">ChiHjej9B8-7071</strain>
    </source>
</reference>
<evidence type="ECO:0000313" key="7">
    <source>
        <dbReference type="EMBL" id="HIR09844.1"/>
    </source>
</evidence>
<protein>
    <submittedName>
        <fullName evidence="7">CidA/LrgA family protein</fullName>
    </submittedName>
</protein>
<dbReference type="InterPro" id="IPR005538">
    <property type="entry name" value="LrgA/CidA"/>
</dbReference>
<comment type="caution">
    <text evidence="7">The sequence shown here is derived from an EMBL/GenBank/DDBJ whole genome shotgun (WGS) entry which is preliminary data.</text>
</comment>
<evidence type="ECO:0000256" key="2">
    <source>
        <dbReference type="ARBA" id="ARBA00022475"/>
    </source>
</evidence>
<evidence type="ECO:0000256" key="5">
    <source>
        <dbReference type="ARBA" id="ARBA00023136"/>
    </source>
</evidence>
<feature type="transmembrane region" description="Helical" evidence="6">
    <location>
        <begin position="59"/>
        <end position="78"/>
    </location>
</feature>
<feature type="transmembrane region" description="Helical" evidence="6">
    <location>
        <begin position="27"/>
        <end position="47"/>
    </location>
</feature>
<accession>A0A9D1A8F4</accession>
<dbReference type="Proteomes" id="UP000824258">
    <property type="component" value="Unassembled WGS sequence"/>
</dbReference>
<organism evidence="7 8">
    <name type="scientific">Candidatus Avoscillospira stercoripullorum</name>
    <dbReference type="NCBI Taxonomy" id="2840709"/>
    <lineage>
        <taxon>Bacteria</taxon>
        <taxon>Bacillati</taxon>
        <taxon>Bacillota</taxon>
        <taxon>Clostridia</taxon>
        <taxon>Eubacteriales</taxon>
        <taxon>Oscillospiraceae</taxon>
        <taxon>Oscillospiraceae incertae sedis</taxon>
        <taxon>Candidatus Avoscillospira</taxon>
    </lineage>
</organism>
<feature type="transmembrane region" description="Helical" evidence="6">
    <location>
        <begin position="84"/>
        <end position="107"/>
    </location>
</feature>
<proteinExistence type="predicted"/>
<keyword evidence="2" id="KW-1003">Cell membrane</keyword>
<dbReference type="GO" id="GO:0005886">
    <property type="term" value="C:plasma membrane"/>
    <property type="evidence" value="ECO:0007669"/>
    <property type="project" value="UniProtKB-SubCell"/>
</dbReference>
<name>A0A9D1A8F4_9FIRM</name>
<keyword evidence="5 6" id="KW-0472">Membrane</keyword>
<dbReference type="Pfam" id="PF03788">
    <property type="entry name" value="LrgA"/>
    <property type="match status" value="1"/>
</dbReference>
<keyword evidence="4 6" id="KW-1133">Transmembrane helix</keyword>
<comment type="subcellular location">
    <subcellularLocation>
        <location evidence="1">Cell membrane</location>
        <topology evidence="1">Multi-pass membrane protein</topology>
    </subcellularLocation>
</comment>
<sequence>MSVLAQLAVIFLVCLISEGICALLPIAFPAAVMAMVLLLLLLFGRAFKPEQLRESSDFLLDHMAFFFVPGCVSLIKYWDVMAANLLPILVIILVTTPLVFFLTGHAVQLTLRLMTRKEETKQ</sequence>
<evidence type="ECO:0000313" key="8">
    <source>
        <dbReference type="Proteomes" id="UP000824258"/>
    </source>
</evidence>
<evidence type="ECO:0000256" key="1">
    <source>
        <dbReference type="ARBA" id="ARBA00004651"/>
    </source>
</evidence>
<evidence type="ECO:0000256" key="4">
    <source>
        <dbReference type="ARBA" id="ARBA00022989"/>
    </source>
</evidence>
<evidence type="ECO:0000256" key="3">
    <source>
        <dbReference type="ARBA" id="ARBA00022692"/>
    </source>
</evidence>
<dbReference type="AlphaFoldDB" id="A0A9D1A8F4"/>
<evidence type="ECO:0000256" key="6">
    <source>
        <dbReference type="SAM" id="Phobius"/>
    </source>
</evidence>
<dbReference type="PANTHER" id="PTHR33931:SF2">
    <property type="entry name" value="HOLIN-LIKE PROTEIN CIDA"/>
    <property type="match status" value="1"/>
</dbReference>
<dbReference type="PANTHER" id="PTHR33931">
    <property type="entry name" value="HOLIN-LIKE PROTEIN CIDA-RELATED"/>
    <property type="match status" value="1"/>
</dbReference>
<dbReference type="EMBL" id="DVGD01000173">
    <property type="protein sequence ID" value="HIR09844.1"/>
    <property type="molecule type" value="Genomic_DNA"/>
</dbReference>
<keyword evidence="3 6" id="KW-0812">Transmembrane</keyword>
<gene>
    <name evidence="7" type="ORF">IAA70_05535</name>
</gene>